<dbReference type="Proteomes" id="UP000004371">
    <property type="component" value="Unassembled WGS sequence"/>
</dbReference>
<protein>
    <submittedName>
        <fullName evidence="1">Uncharacterized protein</fullName>
    </submittedName>
</protein>
<sequence length="88" mass="9951">MLTHYTSVAIEQAPLLDERELFIASNVQSLEDFLKTELSIGRHIYCSFTQSQLDLCIAKLLTRRRIKSISFYDGQTLLLVDTLSASVA</sequence>
<comment type="caution">
    <text evidence="1">The sequence shown here is derived from an EMBL/GenBank/DDBJ whole genome shotgun (WGS) entry which is preliminary data.</text>
</comment>
<gene>
    <name evidence="1" type="ORF">VIBR0546_02745</name>
</gene>
<proteinExistence type="predicted"/>
<accession>E8LYC8</accession>
<dbReference type="AlphaFoldDB" id="E8LYC8"/>
<organism evidence="1 2">
    <name type="scientific">Vibrio brasiliensis LMG 20546</name>
    <dbReference type="NCBI Taxonomy" id="945543"/>
    <lineage>
        <taxon>Bacteria</taxon>
        <taxon>Pseudomonadati</taxon>
        <taxon>Pseudomonadota</taxon>
        <taxon>Gammaproteobacteria</taxon>
        <taxon>Vibrionales</taxon>
        <taxon>Vibrionaceae</taxon>
        <taxon>Vibrio</taxon>
        <taxon>Vibrio oreintalis group</taxon>
    </lineage>
</organism>
<reference evidence="1 2" key="1">
    <citation type="journal article" date="2012" name="Int. J. Syst. Evol. Microbiol.">
        <title>Vibrio caribbeanicus sp. nov., isolated from the marine sponge Scleritoderma cyanea.</title>
        <authorList>
            <person name="Hoffmann M."/>
            <person name="Monday S.R."/>
            <person name="Allard M.W."/>
            <person name="Strain E.A."/>
            <person name="Whittaker P."/>
            <person name="Naum M."/>
            <person name="McCarthy P.J."/>
            <person name="Lopez J.V."/>
            <person name="Fischer M."/>
            <person name="Brown E.W."/>
        </authorList>
    </citation>
    <scope>NUCLEOTIDE SEQUENCE [LARGE SCALE GENOMIC DNA]</scope>
    <source>
        <strain evidence="1 2">LMG 20546</strain>
    </source>
</reference>
<evidence type="ECO:0000313" key="1">
    <source>
        <dbReference type="EMBL" id="EGA64216.1"/>
    </source>
</evidence>
<keyword evidence="2" id="KW-1185">Reference proteome</keyword>
<evidence type="ECO:0000313" key="2">
    <source>
        <dbReference type="Proteomes" id="UP000004371"/>
    </source>
</evidence>
<dbReference type="eggNOG" id="ENOG5031NWC">
    <property type="taxonomic scope" value="Bacteria"/>
</dbReference>
<name>E8LYC8_9VIBR</name>
<dbReference type="EMBL" id="AEVS01000090">
    <property type="protein sequence ID" value="EGA64216.1"/>
    <property type="molecule type" value="Genomic_DNA"/>
</dbReference>